<proteinExistence type="predicted"/>
<accession>A0A1W6L686</accession>
<dbReference type="KEGG" id="rgu:A4W93_07900"/>
<organism evidence="1 2">
    <name type="scientific">Piscinibacter gummiphilus</name>
    <dbReference type="NCBI Taxonomy" id="946333"/>
    <lineage>
        <taxon>Bacteria</taxon>
        <taxon>Pseudomonadati</taxon>
        <taxon>Pseudomonadota</taxon>
        <taxon>Betaproteobacteria</taxon>
        <taxon>Burkholderiales</taxon>
        <taxon>Sphaerotilaceae</taxon>
        <taxon>Piscinibacter</taxon>
    </lineage>
</organism>
<reference evidence="1 2" key="1">
    <citation type="submission" date="2016-04" db="EMBL/GenBank/DDBJ databases">
        <title>Complete genome sequence of natural rubber-degrading, novel Gram-negative bacterium, Rhizobacter gummiphilus strain NS21.</title>
        <authorList>
            <person name="Tabata M."/>
            <person name="Kasai D."/>
            <person name="Fukuda M."/>
        </authorList>
    </citation>
    <scope>NUCLEOTIDE SEQUENCE [LARGE SCALE GENOMIC DNA]</scope>
    <source>
        <strain evidence="1 2">NS21</strain>
    </source>
</reference>
<evidence type="ECO:0000313" key="1">
    <source>
        <dbReference type="EMBL" id="ARN19841.1"/>
    </source>
</evidence>
<name>A0A1W6L686_9BURK</name>
<dbReference type="STRING" id="946333.A4W93_07900"/>
<dbReference type="EMBL" id="CP015118">
    <property type="protein sequence ID" value="ARN19841.1"/>
    <property type="molecule type" value="Genomic_DNA"/>
</dbReference>
<dbReference type="RefSeq" id="WP_085750110.1">
    <property type="nucleotide sequence ID" value="NZ_BSPR01000008.1"/>
</dbReference>
<dbReference type="Proteomes" id="UP000193427">
    <property type="component" value="Chromosome"/>
</dbReference>
<gene>
    <name evidence="1" type="ORF">A4W93_07900</name>
</gene>
<sequence length="130" mass="13715">MTRRFGFADSEVAGVEVQGDTLRVRFAAANVSEPDTTTFSGERQGHVAGVVLVCRGGPWPAPGEQLIGRLVDGRVVAHGVGLAQLPLPAELAEASRVELHFANRARLDIAVTSVSLTVPHDAGLRESFAC</sequence>
<evidence type="ECO:0000313" key="2">
    <source>
        <dbReference type="Proteomes" id="UP000193427"/>
    </source>
</evidence>
<protein>
    <submittedName>
        <fullName evidence="1">Uncharacterized protein</fullName>
    </submittedName>
</protein>
<dbReference type="AlphaFoldDB" id="A0A1W6L686"/>
<keyword evidence="2" id="KW-1185">Reference proteome</keyword>